<evidence type="ECO:0000313" key="1">
    <source>
        <dbReference type="EMBL" id="KAG0538582.1"/>
    </source>
</evidence>
<dbReference type="AlphaFoldDB" id="A0A921RG15"/>
<dbReference type="Proteomes" id="UP000807115">
    <property type="component" value="Chromosome 3"/>
</dbReference>
<comment type="caution">
    <text evidence="1">The sequence shown here is derived from an EMBL/GenBank/DDBJ whole genome shotgun (WGS) entry which is preliminary data.</text>
</comment>
<organism evidence="1 2">
    <name type="scientific">Sorghum bicolor</name>
    <name type="common">Sorghum</name>
    <name type="synonym">Sorghum vulgare</name>
    <dbReference type="NCBI Taxonomy" id="4558"/>
    <lineage>
        <taxon>Eukaryota</taxon>
        <taxon>Viridiplantae</taxon>
        <taxon>Streptophyta</taxon>
        <taxon>Embryophyta</taxon>
        <taxon>Tracheophyta</taxon>
        <taxon>Spermatophyta</taxon>
        <taxon>Magnoliopsida</taxon>
        <taxon>Liliopsida</taxon>
        <taxon>Poales</taxon>
        <taxon>Poaceae</taxon>
        <taxon>PACMAD clade</taxon>
        <taxon>Panicoideae</taxon>
        <taxon>Andropogonodae</taxon>
        <taxon>Andropogoneae</taxon>
        <taxon>Sorghinae</taxon>
        <taxon>Sorghum</taxon>
    </lineage>
</organism>
<reference evidence="1" key="1">
    <citation type="journal article" date="2019" name="BMC Genomics">
        <title>A new reference genome for Sorghum bicolor reveals high levels of sequence similarity between sweet and grain genotypes: implications for the genetics of sugar metabolism.</title>
        <authorList>
            <person name="Cooper E.A."/>
            <person name="Brenton Z.W."/>
            <person name="Flinn B.S."/>
            <person name="Jenkins J."/>
            <person name="Shu S."/>
            <person name="Flowers D."/>
            <person name="Luo F."/>
            <person name="Wang Y."/>
            <person name="Xia P."/>
            <person name="Barry K."/>
            <person name="Daum C."/>
            <person name="Lipzen A."/>
            <person name="Yoshinaga Y."/>
            <person name="Schmutz J."/>
            <person name="Saski C."/>
            <person name="Vermerris W."/>
            <person name="Kresovich S."/>
        </authorList>
    </citation>
    <scope>NUCLEOTIDE SEQUENCE</scope>
</reference>
<evidence type="ECO:0000313" key="2">
    <source>
        <dbReference type="Proteomes" id="UP000807115"/>
    </source>
</evidence>
<protein>
    <submittedName>
        <fullName evidence="1">Uncharacterized protein</fullName>
    </submittedName>
</protein>
<sequence length="51" mass="5734">MYIYQVRSCIFNFVLSQSGSAQLVVLVKITSNKVDVTVLKKLSYQAIVQPL</sequence>
<dbReference type="EMBL" id="CM027682">
    <property type="protein sequence ID" value="KAG0538582.1"/>
    <property type="molecule type" value="Genomic_DNA"/>
</dbReference>
<proteinExistence type="predicted"/>
<accession>A0A921RG15</accession>
<reference evidence="1" key="2">
    <citation type="submission" date="2020-10" db="EMBL/GenBank/DDBJ databases">
        <authorList>
            <person name="Cooper E.A."/>
            <person name="Brenton Z.W."/>
            <person name="Flinn B.S."/>
            <person name="Jenkins J."/>
            <person name="Shu S."/>
            <person name="Flowers D."/>
            <person name="Luo F."/>
            <person name="Wang Y."/>
            <person name="Xia P."/>
            <person name="Barry K."/>
            <person name="Daum C."/>
            <person name="Lipzen A."/>
            <person name="Yoshinaga Y."/>
            <person name="Schmutz J."/>
            <person name="Saski C."/>
            <person name="Vermerris W."/>
            <person name="Kresovich S."/>
        </authorList>
    </citation>
    <scope>NUCLEOTIDE SEQUENCE</scope>
</reference>
<name>A0A921RG15_SORBI</name>
<gene>
    <name evidence="1" type="ORF">BDA96_03G248800</name>
</gene>